<sequence length="130" mass="14784">MGSRSVLVFNPSSAKCLPTRVAWKFGGSAVVLVIWPQFKTTTSVPNFFRVCVITAIPQNVSIELTPYCITATIYQRLQFPGNVSALGFRLKKTFYQRSAVYRRLLYVKSDIESQASSRWFGVEIWDGEEY</sequence>
<dbReference type="EMBL" id="BGPR01000544">
    <property type="protein sequence ID" value="GBM25715.1"/>
    <property type="molecule type" value="Genomic_DNA"/>
</dbReference>
<name>A0A4Y2ECZ3_ARAVE</name>
<protein>
    <submittedName>
        <fullName evidence="1">Uncharacterized protein</fullName>
    </submittedName>
</protein>
<evidence type="ECO:0000313" key="1">
    <source>
        <dbReference type="EMBL" id="GBM25715.1"/>
    </source>
</evidence>
<reference evidence="1 2" key="1">
    <citation type="journal article" date="2019" name="Sci. Rep.">
        <title>Orb-weaving spider Araneus ventricosus genome elucidates the spidroin gene catalogue.</title>
        <authorList>
            <person name="Kono N."/>
            <person name="Nakamura H."/>
            <person name="Ohtoshi R."/>
            <person name="Moran D.A.P."/>
            <person name="Shinohara A."/>
            <person name="Yoshida Y."/>
            <person name="Fujiwara M."/>
            <person name="Mori M."/>
            <person name="Tomita M."/>
            <person name="Arakawa K."/>
        </authorList>
    </citation>
    <scope>NUCLEOTIDE SEQUENCE [LARGE SCALE GENOMIC DNA]</scope>
</reference>
<dbReference type="AlphaFoldDB" id="A0A4Y2ECZ3"/>
<keyword evidence="2" id="KW-1185">Reference proteome</keyword>
<comment type="caution">
    <text evidence="1">The sequence shown here is derived from an EMBL/GenBank/DDBJ whole genome shotgun (WGS) entry which is preliminary data.</text>
</comment>
<accession>A0A4Y2ECZ3</accession>
<organism evidence="1 2">
    <name type="scientific">Araneus ventricosus</name>
    <name type="common">Orbweaver spider</name>
    <name type="synonym">Epeira ventricosa</name>
    <dbReference type="NCBI Taxonomy" id="182803"/>
    <lineage>
        <taxon>Eukaryota</taxon>
        <taxon>Metazoa</taxon>
        <taxon>Ecdysozoa</taxon>
        <taxon>Arthropoda</taxon>
        <taxon>Chelicerata</taxon>
        <taxon>Arachnida</taxon>
        <taxon>Araneae</taxon>
        <taxon>Araneomorphae</taxon>
        <taxon>Entelegynae</taxon>
        <taxon>Araneoidea</taxon>
        <taxon>Araneidae</taxon>
        <taxon>Araneus</taxon>
    </lineage>
</organism>
<dbReference type="Proteomes" id="UP000499080">
    <property type="component" value="Unassembled WGS sequence"/>
</dbReference>
<evidence type="ECO:0000313" key="2">
    <source>
        <dbReference type="Proteomes" id="UP000499080"/>
    </source>
</evidence>
<proteinExistence type="predicted"/>
<gene>
    <name evidence="1" type="ORF">AVEN_241987_1</name>
</gene>